<accession>A0A0G0UWJ0</accession>
<protein>
    <recommendedName>
        <fullName evidence="1">Restriction endonuclease type I HsdR N-terminal domain-containing protein</fullName>
    </recommendedName>
</protein>
<proteinExistence type="predicted"/>
<dbReference type="Gene3D" id="3.90.1570.30">
    <property type="match status" value="1"/>
</dbReference>
<dbReference type="EMBL" id="LCAP01000001">
    <property type="protein sequence ID" value="KKR91886.1"/>
    <property type="molecule type" value="Genomic_DNA"/>
</dbReference>
<feature type="domain" description="Restriction endonuclease type I HsdR N-terminal" evidence="1">
    <location>
        <begin position="51"/>
        <end position="130"/>
    </location>
</feature>
<dbReference type="AlphaFoldDB" id="A0A0G0UWJ0"/>
<organism evidence="2 3">
    <name type="scientific">Candidatus Falkowbacteria bacterium GW2011_GWA2_41_14</name>
    <dbReference type="NCBI Taxonomy" id="1618635"/>
    <lineage>
        <taxon>Bacteria</taxon>
        <taxon>Candidatus Falkowiibacteriota</taxon>
    </lineage>
</organism>
<dbReference type="GO" id="GO:0009307">
    <property type="term" value="P:DNA restriction-modification system"/>
    <property type="evidence" value="ECO:0007669"/>
    <property type="project" value="UniProtKB-KW"/>
</dbReference>
<dbReference type="GO" id="GO:0003677">
    <property type="term" value="F:DNA binding"/>
    <property type="evidence" value="ECO:0007669"/>
    <property type="project" value="UniProtKB-KW"/>
</dbReference>
<evidence type="ECO:0000313" key="3">
    <source>
        <dbReference type="Proteomes" id="UP000034190"/>
    </source>
</evidence>
<dbReference type="InterPro" id="IPR007409">
    <property type="entry name" value="Restrct_endonuc_type1_HsdR_N"/>
</dbReference>
<evidence type="ECO:0000313" key="2">
    <source>
        <dbReference type="EMBL" id="KKR91886.1"/>
    </source>
</evidence>
<dbReference type="Proteomes" id="UP000034190">
    <property type="component" value="Unassembled WGS sequence"/>
</dbReference>
<gene>
    <name evidence="2" type="ORF">UU43_C0001G0066</name>
</gene>
<dbReference type="GO" id="GO:0009035">
    <property type="term" value="F:type I site-specific deoxyribonuclease activity"/>
    <property type="evidence" value="ECO:0007669"/>
    <property type="project" value="UniProtKB-EC"/>
</dbReference>
<dbReference type="GO" id="GO:0005524">
    <property type="term" value="F:ATP binding"/>
    <property type="evidence" value="ECO:0007669"/>
    <property type="project" value="UniProtKB-KW"/>
</dbReference>
<dbReference type="Pfam" id="PF04313">
    <property type="entry name" value="HSDR_N"/>
    <property type="match status" value="1"/>
</dbReference>
<sequence length="287" mass="33527">MNKQEGKQQIERLVVKFVGLTAAEFRQKNESMTCKDFILPLFQALGWDVYNNYSNNEVTSETQVSGGRADYAFHVNDVIKFFVEAKKPSVDLREAKHGEQAISYAWHKSVPWAVLTDFEGIKVYSAEWDEPDAERSLIFEINYKNYLEDEKLWWLSKQSMAKGELDKYAEANFKKPKREAVDKLLADDLVKWRTFLFNDLKGWNSDKNLTDKQTAESVQRLLDRLIFIRTTEDRNIEGEKLREIVRNWEDGKGKINLAEEMKKLFKDYDAGYNSKLFEPAICDALVY</sequence>
<name>A0A0G0UWJ0_9BACT</name>
<reference evidence="2 3" key="1">
    <citation type="journal article" date="2015" name="Nature">
        <title>rRNA introns, odd ribosomes, and small enigmatic genomes across a large radiation of phyla.</title>
        <authorList>
            <person name="Brown C.T."/>
            <person name="Hug L.A."/>
            <person name="Thomas B.C."/>
            <person name="Sharon I."/>
            <person name="Castelle C.J."/>
            <person name="Singh A."/>
            <person name="Wilkins M.J."/>
            <person name="Williams K.H."/>
            <person name="Banfield J.F."/>
        </authorList>
    </citation>
    <scope>NUCLEOTIDE SEQUENCE [LARGE SCALE GENOMIC DNA]</scope>
</reference>
<comment type="caution">
    <text evidence="2">The sequence shown here is derived from an EMBL/GenBank/DDBJ whole genome shotgun (WGS) entry which is preliminary data.</text>
</comment>
<evidence type="ECO:0000259" key="1">
    <source>
        <dbReference type="Pfam" id="PF04313"/>
    </source>
</evidence>